<organism evidence="1">
    <name type="scientific">marine sediment metagenome</name>
    <dbReference type="NCBI Taxonomy" id="412755"/>
    <lineage>
        <taxon>unclassified sequences</taxon>
        <taxon>metagenomes</taxon>
        <taxon>ecological metagenomes</taxon>
    </lineage>
</organism>
<dbReference type="InterPro" id="IPR011335">
    <property type="entry name" value="Restrct_endonuc-II-like"/>
</dbReference>
<dbReference type="InterPro" id="IPR011604">
    <property type="entry name" value="PDDEXK-like_dom_sf"/>
</dbReference>
<reference evidence="1" key="1">
    <citation type="journal article" date="2015" name="Nature">
        <title>Complex archaea that bridge the gap between prokaryotes and eukaryotes.</title>
        <authorList>
            <person name="Spang A."/>
            <person name="Saw J.H."/>
            <person name="Jorgensen S.L."/>
            <person name="Zaremba-Niedzwiedzka K."/>
            <person name="Martijn J."/>
            <person name="Lind A.E."/>
            <person name="van Eijk R."/>
            <person name="Schleper C."/>
            <person name="Guy L."/>
            <person name="Ettema T.J."/>
        </authorList>
    </citation>
    <scope>NUCLEOTIDE SEQUENCE</scope>
</reference>
<accession>A0A0F9LIY4</accession>
<dbReference type="Gene3D" id="3.90.320.10">
    <property type="match status" value="1"/>
</dbReference>
<evidence type="ECO:0008006" key="2">
    <source>
        <dbReference type="Google" id="ProtNLM"/>
    </source>
</evidence>
<dbReference type="AlphaFoldDB" id="A0A0F9LIY4"/>
<comment type="caution">
    <text evidence="1">The sequence shown here is derived from an EMBL/GenBank/DDBJ whole genome shotgun (WGS) entry which is preliminary data.</text>
</comment>
<evidence type="ECO:0000313" key="1">
    <source>
        <dbReference type="EMBL" id="KKM27425.1"/>
    </source>
</evidence>
<dbReference type="SUPFAM" id="SSF52980">
    <property type="entry name" value="Restriction endonuclease-like"/>
    <property type="match status" value="1"/>
</dbReference>
<gene>
    <name evidence="1" type="ORF">LCGC14_1574840</name>
</gene>
<name>A0A0F9LIY4_9ZZZZ</name>
<protein>
    <recommendedName>
        <fullName evidence="2">PD-(D/E)XK endonuclease-like domain-containing protein</fullName>
    </recommendedName>
</protein>
<proteinExistence type="predicted"/>
<dbReference type="EMBL" id="LAZR01012324">
    <property type="protein sequence ID" value="KKM27425.1"/>
    <property type="molecule type" value="Genomic_DNA"/>
</dbReference>
<sequence length="326" mass="38405">MGVKNRKITFDAKTHTYTDDRNFAYTSVTTLKDKYCPAFDRVKHARRLARSGKGHYKGKSWREILRMWDEVTDTALDKGDDRHDFIDRGVKESSGFNKIWNKIKRGKGEMYSLPDILKDHSYGLIDLKILEQSIGIKYPKIWEAISYYVKLGFRAYSEIIVYDEKYLVSGMIDLLLVHLDKRFVIIDWKTNKHDIVFESGYYKRDDDQQTTKHWVKKSEYFLAPLDGLELCNGNEYAIQLSTYARLVEKFGLRFEYMILVHIREHYQNNKYGMPLKDSQGQFITVSELGERVQFHAIPFYRGHVDNMMNHNYNKTTGIYGMQGSIF</sequence>